<dbReference type="EMBL" id="SGXC01000002">
    <property type="protein sequence ID" value="RZS81930.1"/>
    <property type="molecule type" value="Genomic_DNA"/>
</dbReference>
<dbReference type="GO" id="GO:0009063">
    <property type="term" value="P:amino acid catabolic process"/>
    <property type="evidence" value="ECO:0007669"/>
    <property type="project" value="InterPro"/>
</dbReference>
<comment type="similarity">
    <text evidence="1">Belongs to the mandelate racemase/muconate lactonizing enzyme family.</text>
</comment>
<dbReference type="SUPFAM" id="SSF51604">
    <property type="entry name" value="Enolase C-terminal domain-like"/>
    <property type="match status" value="1"/>
</dbReference>
<dbReference type="InterPro" id="IPR034593">
    <property type="entry name" value="DgoD-like"/>
</dbReference>
<dbReference type="PANTHER" id="PTHR48080:SF3">
    <property type="entry name" value="ENOLASE SUPERFAMILY MEMBER DDB_G0284701"/>
    <property type="match status" value="1"/>
</dbReference>
<dbReference type="Pfam" id="PF13378">
    <property type="entry name" value="MR_MLE_C"/>
    <property type="match status" value="1"/>
</dbReference>
<dbReference type="SMART" id="SM00922">
    <property type="entry name" value="MR_MLE"/>
    <property type="match status" value="1"/>
</dbReference>
<evidence type="ECO:0000313" key="4">
    <source>
        <dbReference type="EMBL" id="RZS81930.1"/>
    </source>
</evidence>
<dbReference type="Proteomes" id="UP000292445">
    <property type="component" value="Unassembled WGS sequence"/>
</dbReference>
<dbReference type="AlphaFoldDB" id="A0A4Q7NFT5"/>
<dbReference type="GO" id="GO:0046872">
    <property type="term" value="F:metal ion binding"/>
    <property type="evidence" value="ECO:0007669"/>
    <property type="project" value="UniProtKB-KW"/>
</dbReference>
<dbReference type="InterPro" id="IPR029065">
    <property type="entry name" value="Enolase_C-like"/>
</dbReference>
<evidence type="ECO:0000259" key="3">
    <source>
        <dbReference type="SMART" id="SM00922"/>
    </source>
</evidence>
<gene>
    <name evidence="4" type="ORF">EV675_4561</name>
</gene>
<dbReference type="PROSITE" id="PS00909">
    <property type="entry name" value="MR_MLE_2"/>
    <property type="match status" value="1"/>
</dbReference>
<dbReference type="InterPro" id="IPR013342">
    <property type="entry name" value="Mandelate_racemase_C"/>
</dbReference>
<protein>
    <submittedName>
        <fullName evidence="4">L-alanine-DL-glutamate epimerase-like enolase superfamily enzyme</fullName>
    </submittedName>
</protein>
<dbReference type="SFLD" id="SFLDG00180">
    <property type="entry name" value="muconate_cycloisomerase"/>
    <property type="match status" value="1"/>
</dbReference>
<feature type="domain" description="Mandelate racemase/muconate lactonizing enzyme C-terminal" evidence="3">
    <location>
        <begin position="158"/>
        <end position="254"/>
    </location>
</feature>
<dbReference type="InterPro" id="IPR013341">
    <property type="entry name" value="Mandelate_racemase_N_dom"/>
</dbReference>
<proteinExistence type="inferred from homology"/>
<keyword evidence="5" id="KW-1185">Reference proteome</keyword>
<dbReference type="InterPro" id="IPR029017">
    <property type="entry name" value="Enolase-like_N"/>
</dbReference>
<dbReference type="Gene3D" id="3.20.20.120">
    <property type="entry name" value="Enolase-like C-terminal domain"/>
    <property type="match status" value="1"/>
</dbReference>
<sequence length="378" mass="40096">MTMTAITPRIPASAGAASTIDRVDIIACSQRQDDPSWRFARGIITHVDGWIVVLTARNGQVGYGHVLGTPIFKPDTARIEPVLETLRREALGRDAFALEALHRRLEAVAGAEVCALSGFVCAVYDLQARMLGVPLHVLLGGKVRDTVEASRIVSIKSPGDMAEQAARLARQGYRYLKLKLSGESELDVARVRTVRERLGEAVTLTVDANQAYQADEAIRVCEALRPMGVEMMEQPVPAADIEGLCRVHAAGALPIEADEAIAGLPGLVRLIGMGAADSYNLKVHYLGGIRNTLIAVRLCEAAGVGYRFGAIFGPRLLAAQGVHVASVAGSIHAGAELAEFDHLLDDPFVGLEVESGELAVPEGLGSGVDYRPAGVGQA</sequence>
<dbReference type="InterPro" id="IPR036849">
    <property type="entry name" value="Enolase-like_C_sf"/>
</dbReference>
<dbReference type="Gene3D" id="3.30.390.10">
    <property type="entry name" value="Enolase-like, N-terminal domain"/>
    <property type="match status" value="1"/>
</dbReference>
<accession>A0A4Q7NFT5</accession>
<reference evidence="4 5" key="1">
    <citation type="submission" date="2019-02" db="EMBL/GenBank/DDBJ databases">
        <title>Genomic Encyclopedia of Type Strains, Phase IV (KMG-IV): sequencing the most valuable type-strain genomes for metagenomic binning, comparative biology and taxonomic classification.</title>
        <authorList>
            <person name="Goeker M."/>
        </authorList>
    </citation>
    <scope>NUCLEOTIDE SEQUENCE [LARGE SCALE GENOMIC DNA]</scope>
    <source>
        <strain evidence="4 5">K24</strain>
    </source>
</reference>
<dbReference type="Pfam" id="PF02746">
    <property type="entry name" value="MR_MLE_N"/>
    <property type="match status" value="1"/>
</dbReference>
<dbReference type="InterPro" id="IPR018110">
    <property type="entry name" value="Mandel_Rmase/mucon_lact_enz_CS"/>
</dbReference>
<evidence type="ECO:0000256" key="1">
    <source>
        <dbReference type="ARBA" id="ARBA00008031"/>
    </source>
</evidence>
<evidence type="ECO:0000313" key="5">
    <source>
        <dbReference type="Proteomes" id="UP000292445"/>
    </source>
</evidence>
<organism evidence="4 5">
    <name type="scientific">Pigmentiphaga kullae</name>
    <dbReference type="NCBI Taxonomy" id="151784"/>
    <lineage>
        <taxon>Bacteria</taxon>
        <taxon>Pseudomonadati</taxon>
        <taxon>Pseudomonadota</taxon>
        <taxon>Betaproteobacteria</taxon>
        <taxon>Burkholderiales</taxon>
        <taxon>Alcaligenaceae</taxon>
        <taxon>Pigmentiphaga</taxon>
    </lineage>
</organism>
<keyword evidence="2" id="KW-0479">Metal-binding</keyword>
<dbReference type="PANTHER" id="PTHR48080">
    <property type="entry name" value="D-GALACTONATE DEHYDRATASE-RELATED"/>
    <property type="match status" value="1"/>
</dbReference>
<dbReference type="SUPFAM" id="SSF54826">
    <property type="entry name" value="Enolase N-terminal domain-like"/>
    <property type="match status" value="1"/>
</dbReference>
<comment type="caution">
    <text evidence="4">The sequence shown here is derived from an EMBL/GenBank/DDBJ whole genome shotgun (WGS) entry which is preliminary data.</text>
</comment>
<evidence type="ECO:0000256" key="2">
    <source>
        <dbReference type="ARBA" id="ARBA00022723"/>
    </source>
</evidence>
<dbReference type="OrthoDB" id="5596677at2"/>
<dbReference type="SFLD" id="SFLDS00001">
    <property type="entry name" value="Enolase"/>
    <property type="match status" value="1"/>
</dbReference>
<name>A0A4Q7NFT5_9BURK</name>